<dbReference type="InterPro" id="IPR045053">
    <property type="entry name" value="MAN-like"/>
</dbReference>
<keyword evidence="9" id="KW-0812">Transmembrane</keyword>
<keyword evidence="5" id="KW-0964">Secreted</keyword>
<organism evidence="11 12">
    <name type="scientific">Gossypium australe</name>
    <dbReference type="NCBI Taxonomy" id="47621"/>
    <lineage>
        <taxon>Eukaryota</taxon>
        <taxon>Viridiplantae</taxon>
        <taxon>Streptophyta</taxon>
        <taxon>Embryophyta</taxon>
        <taxon>Tracheophyta</taxon>
        <taxon>Spermatophyta</taxon>
        <taxon>Magnoliopsida</taxon>
        <taxon>eudicotyledons</taxon>
        <taxon>Gunneridae</taxon>
        <taxon>Pentapetalae</taxon>
        <taxon>rosids</taxon>
        <taxon>malvids</taxon>
        <taxon>Malvales</taxon>
        <taxon>Malvaceae</taxon>
        <taxon>Malvoideae</taxon>
        <taxon>Gossypium</taxon>
    </lineage>
</organism>
<evidence type="ECO:0000256" key="7">
    <source>
        <dbReference type="ARBA" id="ARBA00022801"/>
    </source>
</evidence>
<dbReference type="GO" id="GO:0005576">
    <property type="term" value="C:extracellular region"/>
    <property type="evidence" value="ECO:0007669"/>
    <property type="project" value="UniProtKB-SubCell"/>
</dbReference>
<evidence type="ECO:0000256" key="6">
    <source>
        <dbReference type="ARBA" id="ARBA00022729"/>
    </source>
</evidence>
<dbReference type="PANTHER" id="PTHR31451">
    <property type="match status" value="1"/>
</dbReference>
<evidence type="ECO:0000313" key="12">
    <source>
        <dbReference type="Proteomes" id="UP000325315"/>
    </source>
</evidence>
<dbReference type="EMBL" id="SMMG02000009">
    <property type="protein sequence ID" value="KAA3462348.1"/>
    <property type="molecule type" value="Genomic_DNA"/>
</dbReference>
<reference evidence="12" key="1">
    <citation type="journal article" date="2019" name="Plant Biotechnol. J.">
        <title>Genome sequencing of the Australian wild diploid species Gossypium australe highlights disease resistance and delayed gland morphogenesis.</title>
        <authorList>
            <person name="Cai Y."/>
            <person name="Cai X."/>
            <person name="Wang Q."/>
            <person name="Wang P."/>
            <person name="Zhang Y."/>
            <person name="Cai C."/>
            <person name="Xu Y."/>
            <person name="Wang K."/>
            <person name="Zhou Z."/>
            <person name="Wang C."/>
            <person name="Geng S."/>
            <person name="Li B."/>
            <person name="Dong Q."/>
            <person name="Hou Y."/>
            <person name="Wang H."/>
            <person name="Ai P."/>
            <person name="Liu Z."/>
            <person name="Yi F."/>
            <person name="Sun M."/>
            <person name="An G."/>
            <person name="Cheng J."/>
            <person name="Zhang Y."/>
            <person name="Shi Q."/>
            <person name="Xie Y."/>
            <person name="Shi X."/>
            <person name="Chang Y."/>
            <person name="Huang F."/>
            <person name="Chen Y."/>
            <person name="Hong S."/>
            <person name="Mi L."/>
            <person name="Sun Q."/>
            <person name="Zhang L."/>
            <person name="Zhou B."/>
            <person name="Peng R."/>
            <person name="Zhang X."/>
            <person name="Liu F."/>
        </authorList>
    </citation>
    <scope>NUCLEOTIDE SEQUENCE [LARGE SCALE GENOMIC DNA]</scope>
    <source>
        <strain evidence="12">cv. PA1801</strain>
    </source>
</reference>
<evidence type="ECO:0000256" key="2">
    <source>
        <dbReference type="ARBA" id="ARBA00004613"/>
    </source>
</evidence>
<keyword evidence="12" id="KW-1185">Reference proteome</keyword>
<comment type="subcellular location">
    <subcellularLocation>
        <location evidence="2">Secreted</location>
    </subcellularLocation>
</comment>
<proteinExistence type="inferred from homology"/>
<dbReference type="Proteomes" id="UP000325315">
    <property type="component" value="Unassembled WGS sequence"/>
</dbReference>
<dbReference type="PANTHER" id="PTHR31451:SF39">
    <property type="entry name" value="MANNAN ENDO-1,4-BETA-MANNOSIDASE 1"/>
    <property type="match status" value="1"/>
</dbReference>
<sequence>MDREKNIILQVVLTRNNTITGVLYKDDPTIFAWELINEPHCPTDPSGARFQVSFISLPLTMWNPFHAGCAHQLNSVIRLEGFYGPSMAAKKQYNPNSSLTGTDFISNNQIPEIDFATIHIYPEQWLPSTNLSDDGQLAFVDKWIQAHILDSNSVLKKPLLLGEFGKSSSLQGYSLEKRNNYFRRIYTAIYGSAIGGGSCAGGLFWQLLTLGMDQVGDGYHVVLEQSPSTAKIIAQQSCKLYRLSQPKR</sequence>
<protein>
    <recommendedName>
        <fullName evidence="4">mannan endo-1,4-beta-mannosidase</fullName>
        <ecNumber evidence="4">3.2.1.78</ecNumber>
    </recommendedName>
</protein>
<keyword evidence="9" id="KW-1133">Transmembrane helix</keyword>
<comment type="caution">
    <text evidence="11">The sequence shown here is derived from an EMBL/GenBank/DDBJ whole genome shotgun (WGS) entry which is preliminary data.</text>
</comment>
<gene>
    <name evidence="11" type="ORF">EPI10_028841</name>
</gene>
<dbReference type="Gene3D" id="3.20.20.80">
    <property type="entry name" value="Glycosidases"/>
    <property type="match status" value="1"/>
</dbReference>
<keyword evidence="7" id="KW-0378">Hydrolase</keyword>
<comment type="similarity">
    <text evidence="3">Belongs to the glycosyl hydrolase 5 (cellulase A) family.</text>
</comment>
<dbReference type="InterPro" id="IPR001547">
    <property type="entry name" value="Glyco_hydro_5"/>
</dbReference>
<evidence type="ECO:0000256" key="3">
    <source>
        <dbReference type="ARBA" id="ARBA00005641"/>
    </source>
</evidence>
<dbReference type="AlphaFoldDB" id="A0A5B6UY10"/>
<dbReference type="EC" id="3.2.1.78" evidence="4"/>
<dbReference type="GO" id="GO:0016985">
    <property type="term" value="F:mannan endo-1,4-beta-mannosidase activity"/>
    <property type="evidence" value="ECO:0007669"/>
    <property type="project" value="UniProtKB-EC"/>
</dbReference>
<evidence type="ECO:0000313" key="11">
    <source>
        <dbReference type="EMBL" id="KAA3462348.1"/>
    </source>
</evidence>
<dbReference type="Pfam" id="PF26410">
    <property type="entry name" value="GH5_mannosidase"/>
    <property type="match status" value="1"/>
</dbReference>
<comment type="catalytic activity">
    <reaction evidence="1">
        <text>Random hydrolysis of (1-&gt;4)-beta-D-mannosidic linkages in mannans, galactomannans and glucomannans.</text>
        <dbReference type="EC" id="3.2.1.78"/>
    </reaction>
</comment>
<keyword evidence="9" id="KW-0472">Membrane</keyword>
<evidence type="ECO:0000256" key="9">
    <source>
        <dbReference type="SAM" id="Phobius"/>
    </source>
</evidence>
<feature type="domain" description="Glycoside hydrolase family 5" evidence="10">
    <location>
        <begin position="10"/>
        <end position="40"/>
    </location>
</feature>
<keyword evidence="8" id="KW-0326">Glycosidase</keyword>
<accession>A0A5B6UY10</accession>
<dbReference type="SUPFAM" id="SSF51445">
    <property type="entry name" value="(Trans)glycosidases"/>
    <property type="match status" value="1"/>
</dbReference>
<evidence type="ECO:0000259" key="10">
    <source>
        <dbReference type="Pfam" id="PF26410"/>
    </source>
</evidence>
<evidence type="ECO:0000256" key="4">
    <source>
        <dbReference type="ARBA" id="ARBA00012706"/>
    </source>
</evidence>
<name>A0A5B6UY10_9ROSI</name>
<dbReference type="InterPro" id="IPR017853">
    <property type="entry name" value="GH"/>
</dbReference>
<dbReference type="FunFam" id="3.20.20.80:FF:000313">
    <property type="entry name" value="Uncharacterized protein"/>
    <property type="match status" value="1"/>
</dbReference>
<evidence type="ECO:0000256" key="5">
    <source>
        <dbReference type="ARBA" id="ARBA00022525"/>
    </source>
</evidence>
<evidence type="ECO:0000256" key="8">
    <source>
        <dbReference type="ARBA" id="ARBA00023295"/>
    </source>
</evidence>
<dbReference type="OrthoDB" id="961441at2759"/>
<keyword evidence="6" id="KW-0732">Signal</keyword>
<evidence type="ECO:0000256" key="1">
    <source>
        <dbReference type="ARBA" id="ARBA00001678"/>
    </source>
</evidence>
<feature type="transmembrane region" description="Helical" evidence="9">
    <location>
        <begin position="185"/>
        <end position="208"/>
    </location>
</feature>